<dbReference type="RefSeq" id="WP_146974828.1">
    <property type="nucleotide sequence ID" value="NZ_VOSL01000053.1"/>
</dbReference>
<comment type="caution">
    <text evidence="2">The sequence shown here is derived from an EMBL/GenBank/DDBJ whole genome shotgun (WGS) entry which is preliminary data.</text>
</comment>
<dbReference type="Proteomes" id="UP000321046">
    <property type="component" value="Unassembled WGS sequence"/>
</dbReference>
<evidence type="ECO:0000313" key="2">
    <source>
        <dbReference type="EMBL" id="TXD34877.1"/>
    </source>
</evidence>
<feature type="signal peptide" evidence="1">
    <location>
        <begin position="1"/>
        <end position="29"/>
    </location>
</feature>
<keyword evidence="1" id="KW-0732">Signal</keyword>
<organism evidence="2 3">
    <name type="scientific">Lujinxingia vulgaris</name>
    <dbReference type="NCBI Taxonomy" id="2600176"/>
    <lineage>
        <taxon>Bacteria</taxon>
        <taxon>Deltaproteobacteria</taxon>
        <taxon>Bradymonadales</taxon>
        <taxon>Lujinxingiaceae</taxon>
        <taxon>Lujinxingia</taxon>
    </lineage>
</organism>
<accession>A0A5C6X816</accession>
<feature type="chain" id="PRO_5022911337" evidence="1">
    <location>
        <begin position="30"/>
        <end position="102"/>
    </location>
</feature>
<evidence type="ECO:0000256" key="1">
    <source>
        <dbReference type="SAM" id="SignalP"/>
    </source>
</evidence>
<sequence>MKKQHNFVATAMALLGLTAFLWPVDAAHADCNISNIQHWEVQLSSVTVDGVVQSDNTGYTHSAFHLEAINPHPEAPSGTFHFFARDNNNSNAYSVFEGTYDF</sequence>
<dbReference type="EMBL" id="VOSL01000053">
    <property type="protein sequence ID" value="TXD34877.1"/>
    <property type="molecule type" value="Genomic_DNA"/>
</dbReference>
<reference evidence="2 3" key="1">
    <citation type="submission" date="2019-08" db="EMBL/GenBank/DDBJ databases">
        <title>Bradymonadales sp. TMQ2.</title>
        <authorList>
            <person name="Liang Q."/>
        </authorList>
    </citation>
    <scope>NUCLEOTIDE SEQUENCE [LARGE SCALE GENOMIC DNA]</scope>
    <source>
        <strain evidence="2 3">TMQ2</strain>
    </source>
</reference>
<evidence type="ECO:0000313" key="3">
    <source>
        <dbReference type="Proteomes" id="UP000321046"/>
    </source>
</evidence>
<name>A0A5C6X816_9DELT</name>
<gene>
    <name evidence="2" type="ORF">FRC96_12515</name>
</gene>
<proteinExistence type="predicted"/>
<protein>
    <submittedName>
        <fullName evidence="2">Uncharacterized protein</fullName>
    </submittedName>
</protein>
<dbReference type="AlphaFoldDB" id="A0A5C6X816"/>